<sequence>MSSNMALDIWYTLQQEFGDLPTVAEATRVGVRLFMAVLLGGLIGYERERRAMAAGLRTHMLVALGAALFMVAPMQAGTPINDMSRVLQGVVAGIGFLGAGAIIKLREEEQVIGLTTAASIWLTAAIGITAGMGRLATAIGVTVLALTILVPLRRLSRAINPKG</sequence>
<evidence type="ECO:0000256" key="2">
    <source>
        <dbReference type="ARBA" id="ARBA00009298"/>
    </source>
</evidence>
<feature type="transmembrane region" description="Helical" evidence="7">
    <location>
        <begin position="86"/>
        <end position="104"/>
    </location>
</feature>
<feature type="transmembrane region" description="Helical" evidence="7">
    <location>
        <begin position="111"/>
        <end position="129"/>
    </location>
</feature>
<comment type="subcellular location">
    <subcellularLocation>
        <location evidence="7">Cell inner membrane</location>
        <topology evidence="7">Multi-pass membrane protein</topology>
    </subcellularLocation>
    <subcellularLocation>
        <location evidence="1">Cell membrane</location>
        <topology evidence="1">Multi-pass membrane protein</topology>
    </subcellularLocation>
</comment>
<evidence type="ECO:0000313" key="9">
    <source>
        <dbReference type="EMBL" id="CUA81821.1"/>
    </source>
</evidence>
<accession>A0A0K6GTI0</accession>
<keyword evidence="3" id="KW-1003">Cell membrane</keyword>
<dbReference type="PANTHER" id="PTHR33778">
    <property type="entry name" value="PROTEIN MGTC"/>
    <property type="match status" value="1"/>
</dbReference>
<keyword evidence="10" id="KW-1185">Reference proteome</keyword>
<evidence type="ECO:0000256" key="6">
    <source>
        <dbReference type="ARBA" id="ARBA00023136"/>
    </source>
</evidence>
<feature type="transmembrane region" description="Helical" evidence="7">
    <location>
        <begin position="135"/>
        <end position="152"/>
    </location>
</feature>
<dbReference type="Proteomes" id="UP000243535">
    <property type="component" value="Unassembled WGS sequence"/>
</dbReference>
<evidence type="ECO:0000256" key="3">
    <source>
        <dbReference type="ARBA" id="ARBA00022475"/>
    </source>
</evidence>
<evidence type="ECO:0000256" key="4">
    <source>
        <dbReference type="ARBA" id="ARBA00022692"/>
    </source>
</evidence>
<proteinExistence type="inferred from homology"/>
<dbReference type="PRINTS" id="PR01837">
    <property type="entry name" value="MGTCSAPBPROT"/>
</dbReference>
<name>A0A0K6GTI0_9NEIS</name>
<feature type="domain" description="MgtC/SapB/SrpB/YhiD N-terminal" evidence="8">
    <location>
        <begin position="33"/>
        <end position="157"/>
    </location>
</feature>
<keyword evidence="4 7" id="KW-0812">Transmembrane</keyword>
<reference evidence="10" key="1">
    <citation type="submission" date="2015-08" db="EMBL/GenBank/DDBJ databases">
        <authorList>
            <person name="Varghese N."/>
        </authorList>
    </citation>
    <scope>NUCLEOTIDE SEQUENCE [LARGE SCALE GENOMIC DNA]</scope>
    <source>
        <strain evidence="10">DSM 17901</strain>
    </source>
</reference>
<dbReference type="STRING" id="375574.GCA_001418035_00466"/>
<dbReference type="Pfam" id="PF02308">
    <property type="entry name" value="MgtC"/>
    <property type="match status" value="1"/>
</dbReference>
<organism evidence="9 10">
    <name type="scientific">Gulbenkiania indica</name>
    <dbReference type="NCBI Taxonomy" id="375574"/>
    <lineage>
        <taxon>Bacteria</taxon>
        <taxon>Pseudomonadati</taxon>
        <taxon>Pseudomonadota</taxon>
        <taxon>Betaproteobacteria</taxon>
        <taxon>Neisseriales</taxon>
        <taxon>Chromobacteriaceae</taxon>
        <taxon>Gulbenkiania</taxon>
    </lineage>
</organism>
<dbReference type="OrthoDB" id="9811198at2"/>
<evidence type="ECO:0000256" key="7">
    <source>
        <dbReference type="RuleBase" id="RU365041"/>
    </source>
</evidence>
<evidence type="ECO:0000256" key="5">
    <source>
        <dbReference type="ARBA" id="ARBA00022989"/>
    </source>
</evidence>
<keyword evidence="5 7" id="KW-1133">Transmembrane helix</keyword>
<evidence type="ECO:0000259" key="8">
    <source>
        <dbReference type="Pfam" id="PF02308"/>
    </source>
</evidence>
<comment type="similarity">
    <text evidence="2 7">Belongs to the MgtC/SapB family.</text>
</comment>
<feature type="transmembrane region" description="Helical" evidence="7">
    <location>
        <begin position="57"/>
        <end position="74"/>
    </location>
</feature>
<dbReference type="InterPro" id="IPR049177">
    <property type="entry name" value="MgtC_SapB_SrpB_YhiD_N"/>
</dbReference>
<dbReference type="InterPro" id="IPR003416">
    <property type="entry name" value="MgtC/SapB/SrpB/YhiD_fam"/>
</dbReference>
<evidence type="ECO:0000256" key="1">
    <source>
        <dbReference type="ARBA" id="ARBA00004651"/>
    </source>
</evidence>
<evidence type="ECO:0000313" key="10">
    <source>
        <dbReference type="Proteomes" id="UP000243535"/>
    </source>
</evidence>
<protein>
    <recommendedName>
        <fullName evidence="7">Protein MgtC</fullName>
    </recommendedName>
</protein>
<keyword evidence="6 7" id="KW-0472">Membrane</keyword>
<keyword evidence="7" id="KW-0997">Cell inner membrane</keyword>
<dbReference type="EMBL" id="CYHA01000001">
    <property type="protein sequence ID" value="CUA81821.1"/>
    <property type="molecule type" value="Genomic_DNA"/>
</dbReference>
<dbReference type="GO" id="GO:0005886">
    <property type="term" value="C:plasma membrane"/>
    <property type="evidence" value="ECO:0007669"/>
    <property type="project" value="UniProtKB-SubCell"/>
</dbReference>
<dbReference type="AlphaFoldDB" id="A0A0K6GTI0"/>
<feature type="transmembrane region" description="Helical" evidence="7">
    <location>
        <begin position="29"/>
        <end position="45"/>
    </location>
</feature>
<gene>
    <name evidence="9" type="ORF">Ga0061063_0668</name>
</gene>
<dbReference type="PANTHER" id="PTHR33778:SF1">
    <property type="entry name" value="MAGNESIUM TRANSPORTER YHID-RELATED"/>
    <property type="match status" value="1"/>
</dbReference>